<gene>
    <name evidence="3" type="ORF">Leucomu_12410</name>
</gene>
<evidence type="ECO:0000313" key="3">
    <source>
        <dbReference type="EMBL" id="QAB18604.1"/>
    </source>
</evidence>
<reference evidence="3 4" key="1">
    <citation type="submission" date="2019-01" db="EMBL/GenBank/DDBJ databases">
        <title>Leucobacter muris sp. nov. isolated from the nose of a laboratory mouse.</title>
        <authorList>
            <person name="Benga L."/>
            <person name="Sproeer C."/>
            <person name="Schumann P."/>
            <person name="Verbarg S."/>
            <person name="Bunk B."/>
            <person name="Engelhardt E."/>
            <person name="Benten P.M."/>
            <person name="Sager M."/>
        </authorList>
    </citation>
    <scope>NUCLEOTIDE SEQUENCE [LARGE SCALE GENOMIC DNA]</scope>
    <source>
        <strain evidence="3 4">DSM 101948</strain>
    </source>
</reference>
<dbReference type="InterPro" id="IPR007372">
    <property type="entry name" value="Lipid/polyisoprenoid-bd_YceI"/>
</dbReference>
<comment type="similarity">
    <text evidence="1">Belongs to the UPF0312 family.</text>
</comment>
<proteinExistence type="inferred from homology"/>
<dbReference type="EMBL" id="CP035037">
    <property type="protein sequence ID" value="QAB18604.1"/>
    <property type="molecule type" value="Genomic_DNA"/>
</dbReference>
<sequence length="242" mass="24394">MQKSQKILIGAGAGVLALAVAAAVAGPIIYRDFIAPPAADAPSLSGDSSMLEPTGGPLDPAALVGEWSVADGSEAGYRVDEVLNGTDVTVTGRTSDVSGTFTVGEDGLTLEAAELTVDVASISTDSPQRDAYFRDSALRASKHPTATFTLTEPVTLDAAPEEGDVAQATATGELTIAGVTQLVTAEVQVRGSAGVDGAGAVAEIAGSIPIVFADFGVEAPSLGFVQVEPEGFVEFQLTAEQG</sequence>
<dbReference type="Pfam" id="PF04264">
    <property type="entry name" value="YceI"/>
    <property type="match status" value="1"/>
</dbReference>
<dbReference type="SMART" id="SM00867">
    <property type="entry name" value="YceI"/>
    <property type="match status" value="1"/>
</dbReference>
<evidence type="ECO:0000259" key="2">
    <source>
        <dbReference type="SMART" id="SM00867"/>
    </source>
</evidence>
<evidence type="ECO:0000256" key="1">
    <source>
        <dbReference type="ARBA" id="ARBA00008812"/>
    </source>
</evidence>
<dbReference type="Gene3D" id="2.40.128.110">
    <property type="entry name" value="Lipid/polyisoprenoid-binding, YceI-like"/>
    <property type="match status" value="1"/>
</dbReference>
<protein>
    <submittedName>
        <fullName evidence="3">YceI family protein</fullName>
    </submittedName>
</protein>
<accession>A0ABX5QHN4</accession>
<name>A0ABX5QHN4_9MICO</name>
<organism evidence="3 4">
    <name type="scientific">Leucobacter muris</name>
    <dbReference type="NCBI Taxonomy" id="1935379"/>
    <lineage>
        <taxon>Bacteria</taxon>
        <taxon>Bacillati</taxon>
        <taxon>Actinomycetota</taxon>
        <taxon>Actinomycetes</taxon>
        <taxon>Micrococcales</taxon>
        <taxon>Microbacteriaceae</taxon>
        <taxon>Leucobacter</taxon>
    </lineage>
</organism>
<dbReference type="InterPro" id="IPR036761">
    <property type="entry name" value="TTHA0802/YceI-like_sf"/>
</dbReference>
<dbReference type="PANTHER" id="PTHR34406">
    <property type="entry name" value="PROTEIN YCEI"/>
    <property type="match status" value="1"/>
</dbReference>
<dbReference type="SUPFAM" id="SSF101874">
    <property type="entry name" value="YceI-like"/>
    <property type="match status" value="1"/>
</dbReference>
<dbReference type="Proteomes" id="UP000285768">
    <property type="component" value="Chromosome"/>
</dbReference>
<evidence type="ECO:0000313" key="4">
    <source>
        <dbReference type="Proteomes" id="UP000285768"/>
    </source>
</evidence>
<keyword evidence="4" id="KW-1185">Reference proteome</keyword>
<dbReference type="PANTHER" id="PTHR34406:SF1">
    <property type="entry name" value="PROTEIN YCEI"/>
    <property type="match status" value="1"/>
</dbReference>
<feature type="domain" description="Lipid/polyisoprenoid-binding YceI-like" evidence="2">
    <location>
        <begin position="66"/>
        <end position="240"/>
    </location>
</feature>
<dbReference type="RefSeq" id="WP_128387408.1">
    <property type="nucleotide sequence ID" value="NZ_CP035037.1"/>
</dbReference>